<dbReference type="GO" id="GO:0005344">
    <property type="term" value="F:oxygen carrier activity"/>
    <property type="evidence" value="ECO:0007669"/>
    <property type="project" value="UniProtKB-KW"/>
</dbReference>
<dbReference type="Proteomes" id="UP001177769">
    <property type="component" value="Chromosome"/>
</dbReference>
<reference evidence="7" key="1">
    <citation type="submission" date="2023-01" db="EMBL/GenBank/DDBJ databases">
        <title>Whole genome sequence of Paucibacter sp. S2-9 isolated from pond sediment.</title>
        <authorList>
            <person name="Jung J.Y."/>
        </authorList>
    </citation>
    <scope>NUCLEOTIDE SEQUENCE</scope>
    <source>
        <strain evidence="7">S2-9</strain>
    </source>
</reference>
<dbReference type="AlphaFoldDB" id="A0AA95STV8"/>
<keyword evidence="8" id="KW-1185">Reference proteome</keyword>
<comment type="similarity">
    <text evidence="5">Belongs to the globin family.</text>
</comment>
<dbReference type="GO" id="GO:0046210">
    <property type="term" value="P:nitric oxide catabolic process"/>
    <property type="evidence" value="ECO:0007669"/>
    <property type="project" value="TreeGrafter"/>
</dbReference>
<keyword evidence="1 5" id="KW-0349">Heme</keyword>
<dbReference type="InterPro" id="IPR012292">
    <property type="entry name" value="Globin/Proto"/>
</dbReference>
<accession>A0AA95STV8</accession>
<dbReference type="PANTHER" id="PTHR43396:SF3">
    <property type="entry name" value="FLAVOHEMOPROTEIN"/>
    <property type="match status" value="1"/>
</dbReference>
<feature type="domain" description="Globin" evidence="6">
    <location>
        <begin position="1"/>
        <end position="134"/>
    </location>
</feature>
<organism evidence="7 8">
    <name type="scientific">Paucibacter sediminis</name>
    <dbReference type="NCBI Taxonomy" id="3019553"/>
    <lineage>
        <taxon>Bacteria</taxon>
        <taxon>Pseudomonadati</taxon>
        <taxon>Pseudomonadota</taxon>
        <taxon>Betaproteobacteria</taxon>
        <taxon>Burkholderiales</taxon>
        <taxon>Sphaerotilaceae</taxon>
        <taxon>Roseateles</taxon>
    </lineage>
</organism>
<evidence type="ECO:0000313" key="7">
    <source>
        <dbReference type="EMBL" id="WIT09799.1"/>
    </source>
</evidence>
<proteinExistence type="inferred from homology"/>
<dbReference type="PANTHER" id="PTHR43396">
    <property type="entry name" value="FLAVOHEMOPROTEIN"/>
    <property type="match status" value="1"/>
</dbReference>
<dbReference type="InterPro" id="IPR000971">
    <property type="entry name" value="Globin"/>
</dbReference>
<keyword evidence="2 5" id="KW-0561">Oxygen transport</keyword>
<evidence type="ECO:0000256" key="1">
    <source>
        <dbReference type="ARBA" id="ARBA00022617"/>
    </source>
</evidence>
<keyword evidence="3" id="KW-0479">Metal-binding</keyword>
<dbReference type="InterPro" id="IPR009050">
    <property type="entry name" value="Globin-like_sf"/>
</dbReference>
<dbReference type="GO" id="GO:0019825">
    <property type="term" value="F:oxygen binding"/>
    <property type="evidence" value="ECO:0007669"/>
    <property type="project" value="InterPro"/>
</dbReference>
<evidence type="ECO:0000256" key="5">
    <source>
        <dbReference type="RuleBase" id="RU000356"/>
    </source>
</evidence>
<dbReference type="Pfam" id="PF00042">
    <property type="entry name" value="Globin"/>
    <property type="match status" value="1"/>
</dbReference>
<dbReference type="PROSITE" id="PS01033">
    <property type="entry name" value="GLOBIN"/>
    <property type="match status" value="1"/>
</dbReference>
<dbReference type="RefSeq" id="WP_285230869.1">
    <property type="nucleotide sequence ID" value="NZ_CP116346.1"/>
</dbReference>
<sequence length="141" mass="15582">MNTQQVQLVRSSFAHLAPIADRVAALFYQRLFERNPELRTMFRGDMQAQGNKLMQMIGAAVALLDQPEHLMPVLQKLGQRHYGYGVHATHYDMVGAALLQTLDEGLGPLFSAPVREAWISMYGLVASTMISAARQVEPAAA</sequence>
<dbReference type="GO" id="GO:0046872">
    <property type="term" value="F:metal ion binding"/>
    <property type="evidence" value="ECO:0007669"/>
    <property type="project" value="UniProtKB-KW"/>
</dbReference>
<evidence type="ECO:0000256" key="3">
    <source>
        <dbReference type="ARBA" id="ARBA00022723"/>
    </source>
</evidence>
<evidence type="ECO:0000256" key="2">
    <source>
        <dbReference type="ARBA" id="ARBA00022621"/>
    </source>
</evidence>
<keyword evidence="5" id="KW-0813">Transport</keyword>
<dbReference type="GO" id="GO:0008941">
    <property type="term" value="F:nitric oxide dioxygenase NAD(P)H activity"/>
    <property type="evidence" value="ECO:0007669"/>
    <property type="project" value="TreeGrafter"/>
</dbReference>
<dbReference type="GO" id="GO:0071500">
    <property type="term" value="P:cellular response to nitrosative stress"/>
    <property type="evidence" value="ECO:0007669"/>
    <property type="project" value="TreeGrafter"/>
</dbReference>
<dbReference type="SUPFAM" id="SSF46458">
    <property type="entry name" value="Globin-like"/>
    <property type="match status" value="1"/>
</dbReference>
<protein>
    <submittedName>
        <fullName evidence="7">Globin family protein</fullName>
    </submittedName>
</protein>
<dbReference type="GO" id="GO:0071949">
    <property type="term" value="F:FAD binding"/>
    <property type="evidence" value="ECO:0007669"/>
    <property type="project" value="TreeGrafter"/>
</dbReference>
<evidence type="ECO:0000313" key="8">
    <source>
        <dbReference type="Proteomes" id="UP001177769"/>
    </source>
</evidence>
<dbReference type="CDD" id="cd12131">
    <property type="entry name" value="HGbI-like"/>
    <property type="match status" value="1"/>
</dbReference>
<dbReference type="GO" id="GO:0020037">
    <property type="term" value="F:heme binding"/>
    <property type="evidence" value="ECO:0007669"/>
    <property type="project" value="InterPro"/>
</dbReference>
<evidence type="ECO:0000256" key="4">
    <source>
        <dbReference type="ARBA" id="ARBA00023004"/>
    </source>
</evidence>
<name>A0AA95STV8_9BURK</name>
<evidence type="ECO:0000259" key="6">
    <source>
        <dbReference type="PROSITE" id="PS01033"/>
    </source>
</evidence>
<gene>
    <name evidence="7" type="ORF">PFX98_12670</name>
</gene>
<dbReference type="Gene3D" id="1.10.490.10">
    <property type="entry name" value="Globins"/>
    <property type="match status" value="1"/>
</dbReference>
<dbReference type="KEGG" id="pais:PFX98_12670"/>
<dbReference type="EMBL" id="CP116346">
    <property type="protein sequence ID" value="WIT09799.1"/>
    <property type="molecule type" value="Genomic_DNA"/>
</dbReference>
<keyword evidence="4" id="KW-0408">Iron</keyword>